<dbReference type="EMBL" id="PVWK01000140">
    <property type="protein sequence ID" value="PSB24739.1"/>
    <property type="molecule type" value="Genomic_DNA"/>
</dbReference>
<dbReference type="Proteomes" id="UP000239576">
    <property type="component" value="Unassembled WGS sequence"/>
</dbReference>
<reference evidence="2" key="1">
    <citation type="submission" date="2018-02" db="EMBL/GenBank/DDBJ databases">
        <authorList>
            <person name="Moore K."/>
            <person name="Momper L."/>
        </authorList>
    </citation>
    <scope>NUCLEOTIDE SEQUENCE [LARGE SCALE GENOMIC DNA]</scope>
    <source>
        <strain evidence="2">ULC18</strain>
    </source>
</reference>
<name>A0A2T1DW93_9CYAN</name>
<evidence type="ECO:0000313" key="1">
    <source>
        <dbReference type="EMBL" id="PSB24739.1"/>
    </source>
</evidence>
<protein>
    <submittedName>
        <fullName evidence="1">Uncharacterized protein</fullName>
    </submittedName>
</protein>
<accession>A0A2T1DW93</accession>
<dbReference type="AlphaFoldDB" id="A0A2T1DW93"/>
<reference evidence="1 2" key="2">
    <citation type="submission" date="2018-03" db="EMBL/GenBank/DDBJ databases">
        <title>The ancient ancestry and fast evolution of plastids.</title>
        <authorList>
            <person name="Moore K.R."/>
            <person name="Magnabosco C."/>
            <person name="Momper L."/>
            <person name="Gold D.A."/>
            <person name="Bosak T."/>
            <person name="Fournier G.P."/>
        </authorList>
    </citation>
    <scope>NUCLEOTIDE SEQUENCE [LARGE SCALE GENOMIC DNA]</scope>
    <source>
        <strain evidence="1 2">ULC18</strain>
    </source>
</reference>
<gene>
    <name evidence="1" type="ORF">C7B82_25340</name>
</gene>
<keyword evidence="2" id="KW-1185">Reference proteome</keyword>
<organism evidence="1 2">
    <name type="scientific">Stenomitos frigidus ULC18</name>
    <dbReference type="NCBI Taxonomy" id="2107698"/>
    <lineage>
        <taxon>Bacteria</taxon>
        <taxon>Bacillati</taxon>
        <taxon>Cyanobacteriota</taxon>
        <taxon>Cyanophyceae</taxon>
        <taxon>Leptolyngbyales</taxon>
        <taxon>Leptolyngbyaceae</taxon>
        <taxon>Stenomitos</taxon>
    </lineage>
</organism>
<proteinExistence type="predicted"/>
<evidence type="ECO:0000313" key="2">
    <source>
        <dbReference type="Proteomes" id="UP000239576"/>
    </source>
</evidence>
<comment type="caution">
    <text evidence="1">The sequence shown here is derived from an EMBL/GenBank/DDBJ whole genome shotgun (WGS) entry which is preliminary data.</text>
</comment>
<sequence length="240" mass="27595">MHTLAYFYNLAPLKVDQFLLATDISEIHESSLQFCYFDEALRGIFNQEFGEPVIGIDEVCWFHLTRTRLDSKFQAGILPLGSAIKEIWNTLLEIFEGTDHYDNLLQLRDCGVADHLYNLKVSDHCHWGPFAMLIREEAFRANEVGNHDYLRLPEIIEDICNGYSKVFNFRLHDTVVGSLQPCIVKFVSNKYIGNELFKPILYYLFLTAKGEPLEIESDACFDGEGLEVPVESILKVDFLQ</sequence>